<dbReference type="GeneID" id="84022156"/>
<dbReference type="RefSeq" id="WP_159068905.1">
    <property type="nucleotide sequence ID" value="NZ_CP065726.1"/>
</dbReference>
<keyword evidence="2" id="KW-1185">Reference proteome</keyword>
<accession>A0A7T3BKH1</accession>
<protein>
    <submittedName>
        <fullName evidence="1">Uncharacterized protein</fullName>
    </submittedName>
</protein>
<dbReference type="Proteomes" id="UP000594865">
    <property type="component" value="Chromosome"/>
</dbReference>
<gene>
    <name evidence="1" type="ORF">I6G28_05475</name>
</gene>
<name>A0A7T3BKH1_NEICI</name>
<reference evidence="1 2" key="1">
    <citation type="submission" date="2020-12" db="EMBL/GenBank/DDBJ databases">
        <title>FDA dAtabase for Regulatory Grade micrObial Sequences (FDA-ARGOS): Supporting development and validation of Infectious Disease Dx tests.</title>
        <authorList>
            <person name="Sproer C."/>
            <person name="Gronow S."/>
            <person name="Severitt S."/>
            <person name="Schroder I."/>
            <person name="Tallon L."/>
            <person name="Sadzewicz L."/>
            <person name="Zhao X."/>
            <person name="Boylan J."/>
            <person name="Ott S."/>
            <person name="Bowen H."/>
            <person name="Vavikolanu K."/>
            <person name="Mehta A."/>
            <person name="Aluvathingal J."/>
            <person name="Nadendla S."/>
            <person name="Lowell S."/>
            <person name="Myers T."/>
            <person name="Yan Y."/>
            <person name="Sichtig H."/>
        </authorList>
    </citation>
    <scope>NUCLEOTIDE SEQUENCE [LARGE SCALE GENOMIC DNA]</scope>
    <source>
        <strain evidence="1 2">FDAARGOS_871</strain>
    </source>
</reference>
<evidence type="ECO:0000313" key="2">
    <source>
        <dbReference type="Proteomes" id="UP000594865"/>
    </source>
</evidence>
<evidence type="ECO:0000313" key="1">
    <source>
        <dbReference type="EMBL" id="QPT37396.1"/>
    </source>
</evidence>
<proteinExistence type="predicted"/>
<dbReference type="AlphaFoldDB" id="A0A7T3BKH1"/>
<organism evidence="1 2">
    <name type="scientific">Neisseria cinerea</name>
    <dbReference type="NCBI Taxonomy" id="483"/>
    <lineage>
        <taxon>Bacteria</taxon>
        <taxon>Pseudomonadati</taxon>
        <taxon>Pseudomonadota</taxon>
        <taxon>Betaproteobacteria</taxon>
        <taxon>Neisseriales</taxon>
        <taxon>Neisseriaceae</taxon>
        <taxon>Neisseria</taxon>
    </lineage>
</organism>
<dbReference type="EMBL" id="CP065726">
    <property type="protein sequence ID" value="QPT37396.1"/>
    <property type="molecule type" value="Genomic_DNA"/>
</dbReference>
<sequence length="53" mass="6045">MPSERISDGILCWKIRIMTGFLPEYKPCGIYLGSDWVSDGIHSGFHRLMLSET</sequence>